<dbReference type="GO" id="GO:0046872">
    <property type="term" value="F:metal ion binding"/>
    <property type="evidence" value="ECO:0007669"/>
    <property type="project" value="UniProtKB-KW"/>
</dbReference>
<dbReference type="AlphaFoldDB" id="A0A1I3T8Q4"/>
<evidence type="ECO:0000256" key="9">
    <source>
        <dbReference type="ARBA" id="ARBA00023136"/>
    </source>
</evidence>
<feature type="transmembrane region" description="Helical" evidence="12">
    <location>
        <begin position="345"/>
        <end position="364"/>
    </location>
</feature>
<feature type="transmembrane region" description="Helical" evidence="12">
    <location>
        <begin position="177"/>
        <end position="195"/>
    </location>
</feature>
<accession>A0A1I3T8Q4</accession>
<keyword evidence="8 12" id="KW-1133">Transmembrane helix</keyword>
<feature type="transmembrane region" description="Helical" evidence="12">
    <location>
        <begin position="32"/>
        <end position="54"/>
    </location>
</feature>
<comment type="catalytic activity">
    <reaction evidence="12">
        <text>UDP-N-acetyl-alpha-D-muramoyl-L-alanyl-gamma-D-glutamyl-meso-2,6-diaminopimeloyl-D-alanyl-D-alanine + di-trans,octa-cis-undecaprenyl phosphate = di-trans,octa-cis-undecaprenyl diphospho-N-acetyl-alpha-D-muramoyl-L-alanyl-D-glutamyl-meso-2,6-diaminopimeloyl-D-alanyl-D-alanine + UMP</text>
        <dbReference type="Rhea" id="RHEA:28386"/>
        <dbReference type="ChEBI" id="CHEBI:57865"/>
        <dbReference type="ChEBI" id="CHEBI:60392"/>
        <dbReference type="ChEBI" id="CHEBI:61386"/>
        <dbReference type="ChEBI" id="CHEBI:61387"/>
        <dbReference type="EC" id="2.7.8.13"/>
    </reaction>
</comment>
<feature type="binding site" evidence="14">
    <location>
        <position position="274"/>
    </location>
    <ligand>
        <name>Mg(2+)</name>
        <dbReference type="ChEBI" id="CHEBI:18420"/>
    </ligand>
</feature>
<dbReference type="PANTHER" id="PTHR22926:SF5">
    <property type="entry name" value="PHOSPHO-N-ACETYLMURAMOYL-PENTAPEPTIDE-TRANSFERASE HOMOLOG"/>
    <property type="match status" value="1"/>
</dbReference>
<keyword evidence="11 12" id="KW-0961">Cell wall biogenesis/degradation</keyword>
<evidence type="ECO:0000256" key="11">
    <source>
        <dbReference type="ARBA" id="ARBA00023316"/>
    </source>
</evidence>
<dbReference type="GO" id="GO:0008963">
    <property type="term" value="F:phospho-N-acetylmuramoyl-pentapeptide-transferase activity"/>
    <property type="evidence" value="ECO:0007669"/>
    <property type="project" value="UniProtKB-UniRule"/>
</dbReference>
<dbReference type="GO" id="GO:0051301">
    <property type="term" value="P:cell division"/>
    <property type="evidence" value="ECO:0007669"/>
    <property type="project" value="UniProtKB-KW"/>
</dbReference>
<feature type="transmembrane region" description="Helical" evidence="12">
    <location>
        <begin position="246"/>
        <end position="263"/>
    </location>
</feature>
<proteinExistence type="inferred from homology"/>
<feature type="transmembrane region" description="Helical" evidence="12">
    <location>
        <begin position="295"/>
        <end position="315"/>
    </location>
</feature>
<dbReference type="GO" id="GO:0005886">
    <property type="term" value="C:plasma membrane"/>
    <property type="evidence" value="ECO:0007669"/>
    <property type="project" value="UniProtKB-SubCell"/>
</dbReference>
<keyword evidence="16" id="KW-1185">Reference proteome</keyword>
<dbReference type="InterPro" id="IPR000715">
    <property type="entry name" value="Glycosyl_transferase_4"/>
</dbReference>
<dbReference type="InterPro" id="IPR003524">
    <property type="entry name" value="PNAcMuramoyl-5peptid_Trfase"/>
</dbReference>
<keyword evidence="4 12" id="KW-0808">Transferase</keyword>
<dbReference type="GO" id="GO:0008360">
    <property type="term" value="P:regulation of cell shape"/>
    <property type="evidence" value="ECO:0007669"/>
    <property type="project" value="UniProtKB-KW"/>
</dbReference>
<comment type="cofactor">
    <cofactor evidence="12 14">
        <name>Mg(2+)</name>
        <dbReference type="ChEBI" id="CHEBI:18420"/>
    </cofactor>
</comment>
<evidence type="ECO:0000256" key="12">
    <source>
        <dbReference type="HAMAP-Rule" id="MF_00038"/>
    </source>
</evidence>
<dbReference type="Proteomes" id="UP000199518">
    <property type="component" value="Unassembled WGS sequence"/>
</dbReference>
<evidence type="ECO:0000256" key="4">
    <source>
        <dbReference type="ARBA" id="ARBA00022679"/>
    </source>
</evidence>
<comment type="function">
    <text evidence="12">Catalyzes the initial step of the lipid cycle reactions in the biosynthesis of the cell wall peptidoglycan: transfers peptidoglycan precursor phospho-MurNAc-pentapeptide from UDP-MurNAc-pentapeptide onto the lipid carrier undecaprenyl phosphate, yielding undecaprenyl-pyrophosphoryl-MurNAc-pentapeptide, known as lipid I.</text>
</comment>
<dbReference type="EMBL" id="FOQD01000028">
    <property type="protein sequence ID" value="SFJ67444.1"/>
    <property type="molecule type" value="Genomic_DNA"/>
</dbReference>
<evidence type="ECO:0000313" key="15">
    <source>
        <dbReference type="EMBL" id="SFJ67444.1"/>
    </source>
</evidence>
<dbReference type="NCBIfam" id="TIGR00445">
    <property type="entry name" value="mraY"/>
    <property type="match status" value="1"/>
</dbReference>
<keyword evidence="9 12" id="KW-0472">Membrane</keyword>
<evidence type="ECO:0000256" key="3">
    <source>
        <dbReference type="ARBA" id="ARBA00022618"/>
    </source>
</evidence>
<dbReference type="CDD" id="cd06852">
    <property type="entry name" value="GT_MraY"/>
    <property type="match status" value="1"/>
</dbReference>
<dbReference type="STRING" id="1576369.SAMN05421753_12835"/>
<keyword evidence="12 14" id="KW-0479">Metal-binding</keyword>
<feature type="transmembrane region" description="Helical" evidence="12">
    <location>
        <begin position="105"/>
        <end position="121"/>
    </location>
</feature>
<dbReference type="UniPathway" id="UPA00219"/>
<dbReference type="GO" id="GO:0071555">
    <property type="term" value="P:cell wall organization"/>
    <property type="evidence" value="ECO:0007669"/>
    <property type="project" value="UniProtKB-KW"/>
</dbReference>
<dbReference type="PROSITE" id="PS01348">
    <property type="entry name" value="MRAY_2"/>
    <property type="match status" value="1"/>
</dbReference>
<evidence type="ECO:0000256" key="8">
    <source>
        <dbReference type="ARBA" id="ARBA00022989"/>
    </source>
</evidence>
<feature type="transmembrane region" description="Helical" evidence="12">
    <location>
        <begin position="207"/>
        <end position="226"/>
    </location>
</feature>
<comment type="subcellular location">
    <subcellularLocation>
        <location evidence="12">Cell membrane</location>
        <topology evidence="12">Multi-pass membrane protein</topology>
    </subcellularLocation>
    <subcellularLocation>
        <location evidence="1">Membrane</location>
        <topology evidence="1">Multi-pass membrane protein</topology>
    </subcellularLocation>
</comment>
<keyword evidence="5 12" id="KW-0812">Transmembrane</keyword>
<sequence>MIPWLLQHLIPLAEQMEQHTVGNSRVNLTARAALAAVTSFLAAVLFGPIAIRWLQGRFRERIDSASQTLNKLHANKKGTPTMGGLFIMASVVTASLIWADLSNRYVQIGLFIAVAFAALGATDDWVKLSTSKRGLSARQKFVVQWLLAFVAATWLYFEQKDKPHGLELLSPITTHAMWLGLGLIPWAAFVIVSTSNGVNLTDGLDGLATGCSVFAGTAFVALTYLAGHSSLANYLNIPFMPGSGELSIVIGSLVGAMMGFLWFNCYPAQVFMGDTGSLPIGALLALAALVTRQEVLLVIIGGVFVIETLSVILQVSCYRLTGKRLIACSPLHNHFVFRGVHEIKIVTRFWIGSAVLAILGMVTLKIQ</sequence>
<dbReference type="InterPro" id="IPR018480">
    <property type="entry name" value="PNAcMuramoyl-5peptid_Trfase_CS"/>
</dbReference>
<evidence type="ECO:0000256" key="14">
    <source>
        <dbReference type="PIRSR" id="PIRSR600715-1"/>
    </source>
</evidence>
<name>A0A1I3T8Q4_9PLAN</name>
<comment type="pathway">
    <text evidence="12">Cell wall biogenesis; peptidoglycan biosynthesis.</text>
</comment>
<dbReference type="RefSeq" id="WP_092057131.1">
    <property type="nucleotide sequence ID" value="NZ_FOQD01000028.1"/>
</dbReference>
<keyword evidence="6 12" id="KW-0133">Cell shape</keyword>
<dbReference type="PROSITE" id="PS01347">
    <property type="entry name" value="MRAY_1"/>
    <property type="match status" value="1"/>
</dbReference>
<evidence type="ECO:0000256" key="5">
    <source>
        <dbReference type="ARBA" id="ARBA00022692"/>
    </source>
</evidence>
<dbReference type="HAMAP" id="MF_00038">
    <property type="entry name" value="MraY"/>
    <property type="match status" value="1"/>
</dbReference>
<evidence type="ECO:0000256" key="10">
    <source>
        <dbReference type="ARBA" id="ARBA00023306"/>
    </source>
</evidence>
<keyword evidence="12" id="KW-1003">Cell membrane</keyword>
<dbReference type="GO" id="GO:0051992">
    <property type="term" value="F:UDP-N-acetylmuramoyl-L-alanyl-D-glutamyl-meso-2,6-diaminopimelyl-D-alanyl-D-alanine:undecaprenyl-phosphate transferase activity"/>
    <property type="evidence" value="ECO:0007669"/>
    <property type="project" value="RHEA"/>
</dbReference>
<reference evidence="16" key="1">
    <citation type="submission" date="2016-10" db="EMBL/GenBank/DDBJ databases">
        <authorList>
            <person name="Varghese N."/>
            <person name="Submissions S."/>
        </authorList>
    </citation>
    <scope>NUCLEOTIDE SEQUENCE [LARGE SCALE GENOMIC DNA]</scope>
    <source>
        <strain evidence="16">DSM 26348</strain>
    </source>
</reference>
<evidence type="ECO:0000256" key="7">
    <source>
        <dbReference type="ARBA" id="ARBA00022984"/>
    </source>
</evidence>
<gene>
    <name evidence="12" type="primary">mraY</name>
    <name evidence="15" type="ORF">SAMN05421753_12835</name>
</gene>
<feature type="transmembrane region" description="Helical" evidence="12">
    <location>
        <begin position="81"/>
        <end position="99"/>
    </location>
</feature>
<dbReference type="PANTHER" id="PTHR22926">
    <property type="entry name" value="PHOSPHO-N-ACETYLMURAMOYL-PENTAPEPTIDE-TRANSFERASE"/>
    <property type="match status" value="1"/>
</dbReference>
<dbReference type="GO" id="GO:0009252">
    <property type="term" value="P:peptidoglycan biosynthetic process"/>
    <property type="evidence" value="ECO:0007669"/>
    <property type="project" value="UniProtKB-UniRule"/>
</dbReference>
<evidence type="ECO:0000256" key="13">
    <source>
        <dbReference type="NCBIfam" id="TIGR00445"/>
    </source>
</evidence>
<dbReference type="Pfam" id="PF00953">
    <property type="entry name" value="Glycos_transf_4"/>
    <property type="match status" value="1"/>
</dbReference>
<keyword evidence="3 12" id="KW-0132">Cell division</keyword>
<dbReference type="EC" id="2.7.8.13" evidence="12 13"/>
<evidence type="ECO:0000313" key="16">
    <source>
        <dbReference type="Proteomes" id="UP000199518"/>
    </source>
</evidence>
<keyword evidence="12 14" id="KW-0460">Magnesium</keyword>
<protein>
    <recommendedName>
        <fullName evidence="12 13">Phospho-N-acetylmuramoyl-pentapeptide-transferase</fullName>
        <ecNumber evidence="12 13">2.7.8.13</ecNumber>
    </recommendedName>
    <alternativeName>
        <fullName evidence="12">UDP-MurNAc-pentapeptide phosphotransferase</fullName>
    </alternativeName>
</protein>
<comment type="similarity">
    <text evidence="2 12">Belongs to the glycosyltransferase 4 family. MraY subfamily.</text>
</comment>
<feature type="transmembrane region" description="Helical" evidence="12">
    <location>
        <begin position="270"/>
        <end position="289"/>
    </location>
</feature>
<feature type="binding site" evidence="14">
    <location>
        <position position="199"/>
    </location>
    <ligand>
        <name>Mg(2+)</name>
        <dbReference type="ChEBI" id="CHEBI:18420"/>
    </ligand>
</feature>
<dbReference type="OrthoDB" id="9805475at2"/>
<evidence type="ECO:0000256" key="1">
    <source>
        <dbReference type="ARBA" id="ARBA00004141"/>
    </source>
</evidence>
<keyword evidence="7 12" id="KW-0573">Peptidoglycan synthesis</keyword>
<evidence type="ECO:0000256" key="2">
    <source>
        <dbReference type="ARBA" id="ARBA00005583"/>
    </source>
</evidence>
<feature type="transmembrane region" description="Helical" evidence="12">
    <location>
        <begin position="141"/>
        <end position="157"/>
    </location>
</feature>
<organism evidence="15 16">
    <name type="scientific">Planctomicrobium piriforme</name>
    <dbReference type="NCBI Taxonomy" id="1576369"/>
    <lineage>
        <taxon>Bacteria</taxon>
        <taxon>Pseudomonadati</taxon>
        <taxon>Planctomycetota</taxon>
        <taxon>Planctomycetia</taxon>
        <taxon>Planctomycetales</taxon>
        <taxon>Planctomycetaceae</taxon>
        <taxon>Planctomicrobium</taxon>
    </lineage>
</organism>
<evidence type="ECO:0000256" key="6">
    <source>
        <dbReference type="ARBA" id="ARBA00022960"/>
    </source>
</evidence>
<keyword evidence="10 12" id="KW-0131">Cell cycle</keyword>